<proteinExistence type="inferred from homology"/>
<dbReference type="InterPro" id="IPR037212">
    <property type="entry name" value="Med7/Med21-like"/>
</dbReference>
<dbReference type="InterPro" id="IPR044888">
    <property type="entry name" value="Mediatior_Med7_sf"/>
</dbReference>
<evidence type="ECO:0000313" key="9">
    <source>
        <dbReference type="EMBL" id="SJL06291.1"/>
    </source>
</evidence>
<keyword evidence="7 8" id="KW-0539">Nucleus</keyword>
<evidence type="ECO:0000256" key="2">
    <source>
        <dbReference type="ARBA" id="ARBA00009994"/>
    </source>
</evidence>
<dbReference type="GO" id="GO:0006357">
    <property type="term" value="P:regulation of transcription by RNA polymerase II"/>
    <property type="evidence" value="ECO:0007669"/>
    <property type="project" value="InterPro"/>
</dbReference>
<dbReference type="PANTHER" id="PTHR21428">
    <property type="entry name" value="MEDIATOR OF RNA POLYMERASE II TRANSCRIPTION SUBUNIT 7"/>
    <property type="match status" value="1"/>
</dbReference>
<comment type="subcellular location">
    <subcellularLocation>
        <location evidence="1 8">Nucleus</location>
    </subcellularLocation>
</comment>
<dbReference type="Gene3D" id="6.10.140.1520">
    <property type="match status" value="1"/>
</dbReference>
<evidence type="ECO:0000256" key="8">
    <source>
        <dbReference type="RuleBase" id="RU364060"/>
    </source>
</evidence>
<keyword evidence="10" id="KW-1185">Reference proteome</keyword>
<gene>
    <name evidence="9" type="ORF">ARMOST_09627</name>
</gene>
<protein>
    <recommendedName>
        <fullName evidence="3 8">Mediator of RNA polymerase II transcription subunit 7</fullName>
    </recommendedName>
</protein>
<comment type="function">
    <text evidence="8">Component of the Mediator complex, a coactivator involved in the regulated transcription of nearly all RNA polymerase II-dependent genes. Mediator functions as a bridge to convey information from gene-specific regulatory proteins to the basal RNA polymerase II transcription machinery.</text>
</comment>
<sequence>MDDDEAELRNPFPSPPSHYTRYTTHNLKLLALLNERAPDEENPNQQEVLSDQVDVPDWPLKQLEKPRVDWILDEPDAYYDVFGDRWSVKETIPPLAEAGITQLYPSDPSADRRPALLSVLRSLLVTYSYLTSALLAPPLTNSSRENVEPEWKRHVDWISILSQNILAAANDLRPVQARGNLELIMKRQLELRREETAALHAYDRSSPFLLLLTFGSRKCDSLETKLAELRASAQNSSQMNENVSLTAFQHTDIQPSGIRTDEHGPSNEDVLRWAEEL</sequence>
<comment type="similarity">
    <text evidence="2 8">Belongs to the Mediator complex subunit 7 family.</text>
</comment>
<dbReference type="SUPFAM" id="SSF140718">
    <property type="entry name" value="Mediator hinge subcomplex-like"/>
    <property type="match status" value="1"/>
</dbReference>
<evidence type="ECO:0000256" key="5">
    <source>
        <dbReference type="ARBA" id="ARBA00023159"/>
    </source>
</evidence>
<evidence type="ECO:0000256" key="3">
    <source>
        <dbReference type="ARBA" id="ARBA00020631"/>
    </source>
</evidence>
<dbReference type="PANTHER" id="PTHR21428:SF11">
    <property type="entry name" value="MEDIATOR OF RNA POLYMERASE II TRANSCRIPTION SUBUNIT 7"/>
    <property type="match status" value="1"/>
</dbReference>
<dbReference type="GO" id="GO:0003712">
    <property type="term" value="F:transcription coregulator activity"/>
    <property type="evidence" value="ECO:0007669"/>
    <property type="project" value="InterPro"/>
</dbReference>
<dbReference type="EMBL" id="FUEG01000007">
    <property type="protein sequence ID" value="SJL06291.1"/>
    <property type="molecule type" value="Genomic_DNA"/>
</dbReference>
<keyword evidence="6 8" id="KW-0804">Transcription</keyword>
<dbReference type="Gene3D" id="6.10.140.200">
    <property type="match status" value="1"/>
</dbReference>
<reference evidence="10" key="1">
    <citation type="journal article" date="2017" name="Nat. Ecol. Evol.">
        <title>Genome expansion and lineage-specific genetic innovations in the forest pathogenic fungi Armillaria.</title>
        <authorList>
            <person name="Sipos G."/>
            <person name="Prasanna A.N."/>
            <person name="Walter M.C."/>
            <person name="O'Connor E."/>
            <person name="Balint B."/>
            <person name="Krizsan K."/>
            <person name="Kiss B."/>
            <person name="Hess J."/>
            <person name="Varga T."/>
            <person name="Slot J."/>
            <person name="Riley R."/>
            <person name="Boka B."/>
            <person name="Rigling D."/>
            <person name="Barry K."/>
            <person name="Lee J."/>
            <person name="Mihaltcheva S."/>
            <person name="LaButti K."/>
            <person name="Lipzen A."/>
            <person name="Waldron R."/>
            <person name="Moloney N.M."/>
            <person name="Sperisen C."/>
            <person name="Kredics L."/>
            <person name="Vagvoelgyi C."/>
            <person name="Patrignani A."/>
            <person name="Fitzpatrick D."/>
            <person name="Nagy I."/>
            <person name="Doyle S."/>
            <person name="Anderson J.B."/>
            <person name="Grigoriev I.V."/>
            <person name="Gueldener U."/>
            <person name="Muensterkoetter M."/>
            <person name="Nagy L.G."/>
        </authorList>
    </citation>
    <scope>NUCLEOTIDE SEQUENCE [LARGE SCALE GENOMIC DNA]</scope>
    <source>
        <strain evidence="10">C18/9</strain>
    </source>
</reference>
<dbReference type="Pfam" id="PF05983">
    <property type="entry name" value="Med7"/>
    <property type="match status" value="1"/>
</dbReference>
<dbReference type="OMA" id="MMQDHLD"/>
<dbReference type="Proteomes" id="UP000219338">
    <property type="component" value="Unassembled WGS sequence"/>
</dbReference>
<evidence type="ECO:0000256" key="6">
    <source>
        <dbReference type="ARBA" id="ARBA00023163"/>
    </source>
</evidence>
<evidence type="ECO:0000313" key="10">
    <source>
        <dbReference type="Proteomes" id="UP000219338"/>
    </source>
</evidence>
<dbReference type="InterPro" id="IPR009244">
    <property type="entry name" value="Mediatior_Med7"/>
</dbReference>
<dbReference type="GO" id="GO:0070847">
    <property type="term" value="C:core mediator complex"/>
    <property type="evidence" value="ECO:0007669"/>
    <property type="project" value="TreeGrafter"/>
</dbReference>
<dbReference type="AlphaFoldDB" id="A0A284RC03"/>
<evidence type="ECO:0000256" key="4">
    <source>
        <dbReference type="ARBA" id="ARBA00023015"/>
    </source>
</evidence>
<dbReference type="STRING" id="47428.A0A284RC03"/>
<name>A0A284RC03_ARMOS</name>
<evidence type="ECO:0000256" key="7">
    <source>
        <dbReference type="ARBA" id="ARBA00023242"/>
    </source>
</evidence>
<accession>A0A284RC03</accession>
<keyword evidence="4 8" id="KW-0805">Transcription regulation</keyword>
<evidence type="ECO:0000256" key="1">
    <source>
        <dbReference type="ARBA" id="ARBA00004123"/>
    </source>
</evidence>
<organism evidence="9 10">
    <name type="scientific">Armillaria ostoyae</name>
    <name type="common">Armillaria root rot fungus</name>
    <dbReference type="NCBI Taxonomy" id="47428"/>
    <lineage>
        <taxon>Eukaryota</taxon>
        <taxon>Fungi</taxon>
        <taxon>Dikarya</taxon>
        <taxon>Basidiomycota</taxon>
        <taxon>Agaricomycotina</taxon>
        <taxon>Agaricomycetes</taxon>
        <taxon>Agaricomycetidae</taxon>
        <taxon>Agaricales</taxon>
        <taxon>Marasmiineae</taxon>
        <taxon>Physalacriaceae</taxon>
        <taxon>Armillaria</taxon>
    </lineage>
</organism>
<dbReference type="GO" id="GO:0016592">
    <property type="term" value="C:mediator complex"/>
    <property type="evidence" value="ECO:0007669"/>
    <property type="project" value="InterPro"/>
</dbReference>
<dbReference type="OrthoDB" id="10253553at2759"/>
<keyword evidence="5 8" id="KW-0010">Activator</keyword>
<comment type="subunit">
    <text evidence="8">Component of the Mediator complex.</text>
</comment>